<dbReference type="Proteomes" id="UP000030748">
    <property type="component" value="Unassembled WGS sequence"/>
</dbReference>
<dbReference type="eggNOG" id="KOG4658">
    <property type="taxonomic scope" value="Eukaryota"/>
</dbReference>
<evidence type="ECO:0000256" key="1">
    <source>
        <dbReference type="ARBA" id="ARBA00022614"/>
    </source>
</evidence>
<dbReference type="PhylomeDB" id="A0A022PQN2"/>
<dbReference type="AlphaFoldDB" id="A0A022PQN2"/>
<keyword evidence="2" id="KW-0611">Plant defense</keyword>
<evidence type="ECO:0000313" key="4">
    <source>
        <dbReference type="EMBL" id="EYU17779.1"/>
    </source>
</evidence>
<dbReference type="STRING" id="4155.A0A022PQN2"/>
<reference evidence="4 5" key="1">
    <citation type="journal article" date="2013" name="Proc. Natl. Acad. Sci. U.S.A.">
        <title>Fine-scale variation in meiotic recombination in Mimulus inferred from population shotgun sequencing.</title>
        <authorList>
            <person name="Hellsten U."/>
            <person name="Wright K.M."/>
            <person name="Jenkins J."/>
            <person name="Shu S."/>
            <person name="Yuan Y."/>
            <person name="Wessler S.R."/>
            <person name="Schmutz J."/>
            <person name="Willis J.H."/>
            <person name="Rokhsar D.S."/>
        </authorList>
    </citation>
    <scope>NUCLEOTIDE SEQUENCE [LARGE SCALE GENOMIC DNA]</scope>
    <source>
        <strain evidence="5">cv. DUN x IM62</strain>
    </source>
</reference>
<evidence type="ECO:0000256" key="2">
    <source>
        <dbReference type="ARBA" id="ARBA00022821"/>
    </source>
</evidence>
<evidence type="ECO:0000313" key="5">
    <source>
        <dbReference type="Proteomes" id="UP000030748"/>
    </source>
</evidence>
<proteinExistence type="predicted"/>
<dbReference type="Pfam" id="PF00931">
    <property type="entry name" value="NB-ARC"/>
    <property type="match status" value="1"/>
</dbReference>
<dbReference type="PRINTS" id="PR00364">
    <property type="entry name" value="DISEASERSIST"/>
</dbReference>
<dbReference type="InterPro" id="IPR002182">
    <property type="entry name" value="NB-ARC"/>
</dbReference>
<organism evidence="4 5">
    <name type="scientific">Erythranthe guttata</name>
    <name type="common">Yellow monkey flower</name>
    <name type="synonym">Mimulus guttatus</name>
    <dbReference type="NCBI Taxonomy" id="4155"/>
    <lineage>
        <taxon>Eukaryota</taxon>
        <taxon>Viridiplantae</taxon>
        <taxon>Streptophyta</taxon>
        <taxon>Embryophyta</taxon>
        <taxon>Tracheophyta</taxon>
        <taxon>Spermatophyta</taxon>
        <taxon>Magnoliopsida</taxon>
        <taxon>eudicotyledons</taxon>
        <taxon>Gunneridae</taxon>
        <taxon>Pentapetalae</taxon>
        <taxon>asterids</taxon>
        <taxon>lamiids</taxon>
        <taxon>Lamiales</taxon>
        <taxon>Phrymaceae</taxon>
        <taxon>Erythranthe</taxon>
    </lineage>
</organism>
<dbReference type="InterPro" id="IPR042197">
    <property type="entry name" value="Apaf_helical"/>
</dbReference>
<dbReference type="PANTHER" id="PTHR36766">
    <property type="entry name" value="PLANT BROAD-SPECTRUM MILDEW RESISTANCE PROTEIN RPW8"/>
    <property type="match status" value="1"/>
</dbReference>
<dbReference type="GO" id="GO:0006952">
    <property type="term" value="P:defense response"/>
    <property type="evidence" value="ECO:0007669"/>
    <property type="project" value="UniProtKB-KW"/>
</dbReference>
<feature type="domain" description="NB-ARC" evidence="3">
    <location>
        <begin position="22"/>
        <end position="188"/>
    </location>
</feature>
<dbReference type="PANTHER" id="PTHR36766:SF30">
    <property type="entry name" value="TIR-NBS TYPE DISEASE RESISTANCE PROTEIN-RELATED"/>
    <property type="match status" value="1"/>
</dbReference>
<dbReference type="InterPro" id="IPR027417">
    <property type="entry name" value="P-loop_NTPase"/>
</dbReference>
<evidence type="ECO:0000259" key="3">
    <source>
        <dbReference type="Pfam" id="PF00931"/>
    </source>
</evidence>
<gene>
    <name evidence="4" type="ORF">MIMGU_mgv1a026944mg</name>
</gene>
<sequence>MVGLSELFSDVKARITREGSLPEHMTISLIGMAGIGKTTLAKKLLNDPFILSRFKKRVFVTIGPKYTLERVLSDILRQVKTTREVDDDKMIVLVGEEGKLAALKGLIIKGLEDCRYFVVLDDLWDIKLWYRELAELFIWRGDDSRVLLTTRIGDVASISADWGFNYRMRFMDNKESWDLFRRKVFGDQQESLPYELEKAGKKIAENCAGLPLTIVTVANIMSKVDKTTEYWTEVAGAQRHSVFLNAYCWPKTYTQVHVSYK</sequence>
<dbReference type="GO" id="GO:0043531">
    <property type="term" value="F:ADP binding"/>
    <property type="evidence" value="ECO:0007669"/>
    <property type="project" value="InterPro"/>
</dbReference>
<protein>
    <recommendedName>
        <fullName evidence="3">NB-ARC domain-containing protein</fullName>
    </recommendedName>
</protein>
<dbReference type="EMBL" id="KI632363">
    <property type="protein sequence ID" value="EYU17779.1"/>
    <property type="molecule type" value="Genomic_DNA"/>
</dbReference>
<dbReference type="Gene3D" id="1.10.8.430">
    <property type="entry name" value="Helical domain of apoptotic protease-activating factors"/>
    <property type="match status" value="1"/>
</dbReference>
<accession>A0A022PQN2</accession>
<keyword evidence="1" id="KW-0433">Leucine-rich repeat</keyword>
<dbReference type="SUPFAM" id="SSF52540">
    <property type="entry name" value="P-loop containing nucleoside triphosphate hydrolases"/>
    <property type="match status" value="1"/>
</dbReference>
<name>A0A022PQN2_ERYGU</name>
<dbReference type="Gene3D" id="3.40.50.300">
    <property type="entry name" value="P-loop containing nucleotide triphosphate hydrolases"/>
    <property type="match status" value="1"/>
</dbReference>
<keyword evidence="5" id="KW-1185">Reference proteome</keyword>